<name>A0AA37WGN6_9BACT</name>
<reference evidence="1" key="1">
    <citation type="journal article" date="2014" name="Int. J. Syst. Evol. Microbiol.">
        <title>Complete genome sequence of Corynebacterium casei LMG S-19264T (=DSM 44701T), isolated from a smear-ripened cheese.</title>
        <authorList>
            <consortium name="US DOE Joint Genome Institute (JGI-PGF)"/>
            <person name="Walter F."/>
            <person name="Albersmeier A."/>
            <person name="Kalinowski J."/>
            <person name="Ruckert C."/>
        </authorList>
    </citation>
    <scope>NUCLEOTIDE SEQUENCE</scope>
    <source>
        <strain evidence="1">NBRC 108769</strain>
    </source>
</reference>
<organism evidence="1 2">
    <name type="scientific">Portibacter lacus</name>
    <dbReference type="NCBI Taxonomy" id="1099794"/>
    <lineage>
        <taxon>Bacteria</taxon>
        <taxon>Pseudomonadati</taxon>
        <taxon>Bacteroidota</taxon>
        <taxon>Saprospiria</taxon>
        <taxon>Saprospirales</taxon>
        <taxon>Haliscomenobacteraceae</taxon>
        <taxon>Portibacter</taxon>
    </lineage>
</organism>
<gene>
    <name evidence="1" type="ORF">GCM10007940_48330</name>
</gene>
<dbReference type="Proteomes" id="UP001156666">
    <property type="component" value="Unassembled WGS sequence"/>
</dbReference>
<dbReference type="EMBL" id="BSOH01000045">
    <property type="protein sequence ID" value="GLR20217.1"/>
    <property type="molecule type" value="Genomic_DNA"/>
</dbReference>
<accession>A0AA37WGN6</accession>
<comment type="caution">
    <text evidence="1">The sequence shown here is derived from an EMBL/GenBank/DDBJ whole genome shotgun (WGS) entry which is preliminary data.</text>
</comment>
<keyword evidence="2" id="KW-1185">Reference proteome</keyword>
<protein>
    <submittedName>
        <fullName evidence="1">Uncharacterized protein</fullName>
    </submittedName>
</protein>
<reference evidence="1" key="2">
    <citation type="submission" date="2023-01" db="EMBL/GenBank/DDBJ databases">
        <title>Draft genome sequence of Portibacter lacus strain NBRC 108769.</title>
        <authorList>
            <person name="Sun Q."/>
            <person name="Mori K."/>
        </authorList>
    </citation>
    <scope>NUCLEOTIDE SEQUENCE</scope>
    <source>
        <strain evidence="1">NBRC 108769</strain>
    </source>
</reference>
<evidence type="ECO:0000313" key="2">
    <source>
        <dbReference type="Proteomes" id="UP001156666"/>
    </source>
</evidence>
<dbReference type="AlphaFoldDB" id="A0AA37WGN6"/>
<proteinExistence type="predicted"/>
<sequence length="48" mass="5922">MIIKVDVNEKKYRQRLEEYPFELSYPNIDLEVIPFETLYDLILEMLEK</sequence>
<evidence type="ECO:0000313" key="1">
    <source>
        <dbReference type="EMBL" id="GLR20217.1"/>
    </source>
</evidence>